<evidence type="ECO:0000256" key="1">
    <source>
        <dbReference type="SAM" id="Phobius"/>
    </source>
</evidence>
<sequence length="548" mass="62524">EQIFDPNFDNEKKIYAGSSVSVRALLLLLLAFILKHDLSKAATKDLLALLNLMVPGCIPSSLHFIKKHLTDIDKKTEIHLYCPRCENYLGVEPGTECGVCQQRLSKKSLLEKANYFLVLPLENQLRKVLKRLHSKLGKHFTKEDYVSDVNTGGKPLLQCFFTPFINELHKLSHEGFTWEDESGLELNTSVMAKICVCDSVVRSAVQNFQPFSSEFGCGFCYHKGELVQKGRGHTRVYPVQVDGCDLRHMAETEQLAIVVIENGYPQGQMGVKGHSPLLLLPSFDVVKGFIPDYMHCVCLGVVPEFVNLWLDPLYGRKPFHLSPQSLKNLDKALSTIQPPDEIRQRPRRLSERMHWEASEWRAFALLYSPVILRKVLPNLYYKHWMLLISSLHILLSQFASQEEISCAELCLVQFVSQVPSLYGLEHCSFNCHLLMHLTDCVRNWGLLWANSAFIFQGVHRRLLQMYSRAQSAPSNIFKQISKDTRPVTEYARFVYRDMLVTSLDYSISSKRNNSIIETTNGFVLVESVVVVEKHCSCERSSDCSCREL</sequence>
<feature type="non-terminal residue" evidence="2">
    <location>
        <position position="548"/>
    </location>
</feature>
<feature type="transmembrane region" description="Helical" evidence="1">
    <location>
        <begin position="46"/>
        <end position="65"/>
    </location>
</feature>
<keyword evidence="1" id="KW-1133">Transmembrane helix</keyword>
<accession>A0A315W671</accession>
<dbReference type="Proteomes" id="UP000250572">
    <property type="component" value="Unassembled WGS sequence"/>
</dbReference>
<name>A0A315W671_GAMAF</name>
<comment type="caution">
    <text evidence="2">The sequence shown here is derived from an EMBL/GenBank/DDBJ whole genome shotgun (WGS) entry which is preliminary data.</text>
</comment>
<evidence type="ECO:0000313" key="3">
    <source>
        <dbReference type="Proteomes" id="UP000250572"/>
    </source>
</evidence>
<gene>
    <name evidence="2" type="ORF">CCH79_00021020</name>
</gene>
<proteinExistence type="predicted"/>
<dbReference type="AlphaFoldDB" id="A0A315W671"/>
<dbReference type="PANTHER" id="PTHR46579:SF1">
    <property type="entry name" value="F5_8 TYPE C DOMAIN-CONTAINING PROTEIN"/>
    <property type="match status" value="1"/>
</dbReference>
<protein>
    <submittedName>
        <fullName evidence="2">Uncharacterized protein</fullName>
    </submittedName>
</protein>
<feature type="transmembrane region" description="Helical" evidence="1">
    <location>
        <begin position="14"/>
        <end position="34"/>
    </location>
</feature>
<keyword evidence="1" id="KW-0812">Transmembrane</keyword>
<keyword evidence="1" id="KW-0472">Membrane</keyword>
<feature type="non-terminal residue" evidence="2">
    <location>
        <position position="1"/>
    </location>
</feature>
<reference evidence="2 3" key="1">
    <citation type="journal article" date="2018" name="G3 (Bethesda)">
        <title>A High-Quality Reference Genome for the Invasive Mosquitofish Gambusia affinis Using a Chicago Library.</title>
        <authorList>
            <person name="Hoffberg S.L."/>
            <person name="Troendle N.J."/>
            <person name="Glenn T.C."/>
            <person name="Mahmud O."/>
            <person name="Louha S."/>
            <person name="Chalopin D."/>
            <person name="Bennetzen J.L."/>
            <person name="Mauricio R."/>
        </authorList>
    </citation>
    <scope>NUCLEOTIDE SEQUENCE [LARGE SCALE GENOMIC DNA]</scope>
    <source>
        <strain evidence="2">NE01/NJP1002.9</strain>
        <tissue evidence="2">Muscle</tissue>
    </source>
</reference>
<organism evidence="2 3">
    <name type="scientific">Gambusia affinis</name>
    <name type="common">Western mosquitofish</name>
    <name type="synonym">Heterandria affinis</name>
    <dbReference type="NCBI Taxonomy" id="33528"/>
    <lineage>
        <taxon>Eukaryota</taxon>
        <taxon>Metazoa</taxon>
        <taxon>Chordata</taxon>
        <taxon>Craniata</taxon>
        <taxon>Vertebrata</taxon>
        <taxon>Euteleostomi</taxon>
        <taxon>Actinopterygii</taxon>
        <taxon>Neopterygii</taxon>
        <taxon>Teleostei</taxon>
        <taxon>Neoteleostei</taxon>
        <taxon>Acanthomorphata</taxon>
        <taxon>Ovalentaria</taxon>
        <taxon>Atherinomorphae</taxon>
        <taxon>Cyprinodontiformes</taxon>
        <taxon>Poeciliidae</taxon>
        <taxon>Poeciliinae</taxon>
        <taxon>Gambusia</taxon>
    </lineage>
</organism>
<dbReference type="EMBL" id="NHOQ01001008">
    <property type="protein sequence ID" value="PWA27313.1"/>
    <property type="molecule type" value="Genomic_DNA"/>
</dbReference>
<keyword evidence="3" id="KW-1185">Reference proteome</keyword>
<evidence type="ECO:0000313" key="2">
    <source>
        <dbReference type="EMBL" id="PWA27313.1"/>
    </source>
</evidence>
<dbReference type="PANTHER" id="PTHR46579">
    <property type="entry name" value="F5/8 TYPE C DOMAIN-CONTAINING PROTEIN-RELATED"/>
    <property type="match status" value="1"/>
</dbReference>